<dbReference type="Pfam" id="PF01914">
    <property type="entry name" value="MarC"/>
    <property type="match status" value="1"/>
</dbReference>
<evidence type="ECO:0000256" key="5">
    <source>
        <dbReference type="ARBA" id="ARBA00022989"/>
    </source>
</evidence>
<dbReference type="EMBL" id="JABBYC010000005">
    <property type="protein sequence ID" value="MBL0885727.1"/>
    <property type="molecule type" value="Genomic_DNA"/>
</dbReference>
<evidence type="ECO:0000256" key="6">
    <source>
        <dbReference type="ARBA" id="ARBA00023136"/>
    </source>
</evidence>
<feature type="transmembrane region" description="Helical" evidence="7">
    <location>
        <begin position="66"/>
        <end position="87"/>
    </location>
</feature>
<keyword evidence="4 7" id="KW-0812">Transmembrane</keyword>
<accession>A0ABS1LHR2</accession>
<evidence type="ECO:0000313" key="9">
    <source>
        <dbReference type="Proteomes" id="UP000675409"/>
    </source>
</evidence>
<feature type="transmembrane region" description="Helical" evidence="7">
    <location>
        <begin position="118"/>
        <end position="139"/>
    </location>
</feature>
<feature type="transmembrane region" description="Helical" evidence="7">
    <location>
        <begin position="145"/>
        <end position="170"/>
    </location>
</feature>
<dbReference type="InterPro" id="IPR002771">
    <property type="entry name" value="Multi_antbiot-R_MarC"/>
</dbReference>
<comment type="similarity">
    <text evidence="2 7">Belongs to the UPF0056 (MarC) family.</text>
</comment>
<dbReference type="Proteomes" id="UP000675409">
    <property type="component" value="Unassembled WGS sequence"/>
</dbReference>
<evidence type="ECO:0000256" key="7">
    <source>
        <dbReference type="RuleBase" id="RU362048"/>
    </source>
</evidence>
<dbReference type="PANTHER" id="PTHR33508">
    <property type="entry name" value="UPF0056 MEMBRANE PROTEIN YHCE"/>
    <property type="match status" value="1"/>
</dbReference>
<evidence type="ECO:0000256" key="4">
    <source>
        <dbReference type="ARBA" id="ARBA00022692"/>
    </source>
</evidence>
<evidence type="ECO:0000256" key="2">
    <source>
        <dbReference type="ARBA" id="ARBA00009784"/>
    </source>
</evidence>
<keyword evidence="9" id="KW-1185">Reference proteome</keyword>
<evidence type="ECO:0000256" key="1">
    <source>
        <dbReference type="ARBA" id="ARBA00004651"/>
    </source>
</evidence>
<keyword evidence="3" id="KW-1003">Cell membrane</keyword>
<feature type="transmembrane region" description="Helical" evidence="7">
    <location>
        <begin position="6"/>
        <end position="29"/>
    </location>
</feature>
<comment type="subcellular location">
    <subcellularLocation>
        <location evidence="1 7">Cell membrane</location>
        <topology evidence="1 7">Multi-pass membrane protein</topology>
    </subcellularLocation>
</comment>
<feature type="transmembrane region" description="Helical" evidence="7">
    <location>
        <begin position="41"/>
        <end position="60"/>
    </location>
</feature>
<dbReference type="RefSeq" id="WP_201845551.1">
    <property type="nucleotide sequence ID" value="NZ_JABBYC010000005.1"/>
</dbReference>
<dbReference type="PANTHER" id="PTHR33508:SF1">
    <property type="entry name" value="UPF0056 MEMBRANE PROTEIN YHCE"/>
    <property type="match status" value="1"/>
</dbReference>
<gene>
    <name evidence="8" type="ORF">HGK34_05470</name>
</gene>
<protein>
    <recommendedName>
        <fullName evidence="7">UPF0056 membrane protein</fullName>
    </recommendedName>
</protein>
<name>A0ABS1LHR2_9MICO</name>
<evidence type="ECO:0000256" key="3">
    <source>
        <dbReference type="ARBA" id="ARBA00022475"/>
    </source>
</evidence>
<reference evidence="8 9" key="1">
    <citation type="journal article" date="2021" name="Arch. Microbiol.">
        <title>Myceligenerans indicum sp. nov., an actinobacterium isolated from mangrove sediment of Sundarbans, India.</title>
        <authorList>
            <person name="Asha K."/>
            <person name="Bhadury P."/>
        </authorList>
    </citation>
    <scope>NUCLEOTIDE SEQUENCE [LARGE SCALE GENOMIC DNA]</scope>
    <source>
        <strain evidence="8 9">I2</strain>
    </source>
</reference>
<keyword evidence="6 7" id="KW-0472">Membrane</keyword>
<proteinExistence type="inferred from homology"/>
<comment type="caution">
    <text evidence="7">Lacks conserved residue(s) required for the propagation of feature annotation.</text>
</comment>
<keyword evidence="5 7" id="KW-1133">Transmembrane helix</keyword>
<sequence>MGLLDLTIQATISLIVLVDPFIRAVFFRVLTENEPHRRPEYVRRLMVVIAVTLVGSALIGKLLLDLVGINLGAFGVIGGLVLVLMGFEMLFAGKPSRVQGGAAATTEQHVESAEDQIVVPYAIPFMAGPGAITTVITISSSGEGYQGTIAAVIASAVVVALIPVGHLLLANKMNFSDQGMQLMQKFGGLFVATIGAQLMLDGVQRYYGF</sequence>
<comment type="caution">
    <text evidence="8">The sequence shown here is derived from an EMBL/GenBank/DDBJ whole genome shotgun (WGS) entry which is preliminary data.</text>
</comment>
<organism evidence="8 9">
    <name type="scientific">Myceligenerans indicum</name>
    <dbReference type="NCBI Taxonomy" id="2593663"/>
    <lineage>
        <taxon>Bacteria</taxon>
        <taxon>Bacillati</taxon>
        <taxon>Actinomycetota</taxon>
        <taxon>Actinomycetes</taxon>
        <taxon>Micrococcales</taxon>
        <taxon>Promicromonosporaceae</taxon>
        <taxon>Myceligenerans</taxon>
    </lineage>
</organism>
<evidence type="ECO:0000313" key="8">
    <source>
        <dbReference type="EMBL" id="MBL0885727.1"/>
    </source>
</evidence>